<gene>
    <name evidence="2" type="ORF">Ptr86124_006775</name>
</gene>
<feature type="signal peptide" evidence="1">
    <location>
        <begin position="1"/>
        <end position="20"/>
    </location>
</feature>
<feature type="chain" id="PRO_5037663909" evidence="1">
    <location>
        <begin position="21"/>
        <end position="472"/>
    </location>
</feature>
<evidence type="ECO:0000313" key="2">
    <source>
        <dbReference type="EMBL" id="KAI1514145.1"/>
    </source>
</evidence>
<evidence type="ECO:0000256" key="1">
    <source>
        <dbReference type="SAM" id="SignalP"/>
    </source>
</evidence>
<organism evidence="2 3">
    <name type="scientific">Pyrenophora tritici-repentis</name>
    <dbReference type="NCBI Taxonomy" id="45151"/>
    <lineage>
        <taxon>Eukaryota</taxon>
        <taxon>Fungi</taxon>
        <taxon>Dikarya</taxon>
        <taxon>Ascomycota</taxon>
        <taxon>Pezizomycotina</taxon>
        <taxon>Dothideomycetes</taxon>
        <taxon>Pleosporomycetidae</taxon>
        <taxon>Pleosporales</taxon>
        <taxon>Pleosporineae</taxon>
        <taxon>Pleosporaceae</taxon>
        <taxon>Pyrenophora</taxon>
    </lineage>
</organism>
<proteinExistence type="predicted"/>
<dbReference type="EMBL" id="NRDI02000008">
    <property type="protein sequence ID" value="KAI1514145.1"/>
    <property type="molecule type" value="Genomic_DNA"/>
</dbReference>
<protein>
    <submittedName>
        <fullName evidence="2">Uncharacterized protein</fullName>
    </submittedName>
</protein>
<accession>A0A922NDY9</accession>
<evidence type="ECO:0000313" key="3">
    <source>
        <dbReference type="Proteomes" id="UP000249757"/>
    </source>
</evidence>
<reference evidence="3" key="1">
    <citation type="journal article" date="2022" name="Microb. Genom.">
        <title>A global pangenome for the wheat fungal pathogen Pyrenophora tritici-repentis and prediction of effector protein structural homology.</title>
        <authorList>
            <person name="Moolhuijzen P.M."/>
            <person name="See P.T."/>
            <person name="Shi G."/>
            <person name="Powell H.R."/>
            <person name="Cockram J."/>
            <person name="Jorgensen L.N."/>
            <person name="Benslimane H."/>
            <person name="Strelkov S.E."/>
            <person name="Turner J."/>
            <person name="Liu Z."/>
            <person name="Moffat C.S."/>
        </authorList>
    </citation>
    <scope>NUCLEOTIDE SEQUENCE [LARGE SCALE GENOMIC DNA]</scope>
</reference>
<keyword evidence="3" id="KW-1185">Reference proteome</keyword>
<dbReference type="AlphaFoldDB" id="A0A922NDY9"/>
<sequence length="472" mass="50359">MRFTNIIISSVSTLALMSSALPIGETTLNEAKDISNKLDVMISSIINRDGLSKVPVLSGQRSTDEGDLLGLDNTPLSTTKREAGMFDLLKELGEKPLGQSAVGDVGANAEEDMGEEVSDTIIKQAFASANAGGGGLGRLGGLGGVGGAGGFGRGPTGFLTSFLGNSGGKQPSPDPLSTSVTTFLRGGGPDLSGLSDPFTSEASLTDIVKKRQSTTTFPEMPAFPEMPSLPEMPGMPSLPEMPAFPESPAWPSPTPGVRTTTNIAGTDLLSTLIGQAEQRTANVSPAKPGLLSSIPLLSESRGSTITKRREAVKATNAGRTPVELPRIKIILPDREVVKELPQDLLSMQGLKKRLRGRAIVDTSAAQSSSRVSKRMLESLPIRGSFTDTDGGLLGQDGLWKRQSEPENDRFDLLEFFTEELLVDNDSTLKGQGLSDEERFDLLKFYTEELLGGKDSILKRQEEEEEEEEEDDF</sequence>
<dbReference type="OrthoDB" id="6434782at2759"/>
<comment type="caution">
    <text evidence="2">The sequence shown here is derived from an EMBL/GenBank/DDBJ whole genome shotgun (WGS) entry which is preliminary data.</text>
</comment>
<name>A0A922NDY9_9PLEO</name>
<dbReference type="Proteomes" id="UP000249757">
    <property type="component" value="Unassembled WGS sequence"/>
</dbReference>
<keyword evidence="1" id="KW-0732">Signal</keyword>